<dbReference type="Pfam" id="PF00075">
    <property type="entry name" value="RNase_H"/>
    <property type="match status" value="1"/>
</dbReference>
<accession>A0A8S5Q977</accession>
<dbReference type="GO" id="GO:0003676">
    <property type="term" value="F:nucleic acid binding"/>
    <property type="evidence" value="ECO:0007669"/>
    <property type="project" value="InterPro"/>
</dbReference>
<name>A0A8S5Q977_9CAUD</name>
<dbReference type="EMBL" id="BK015606">
    <property type="protein sequence ID" value="DAE15482.1"/>
    <property type="molecule type" value="Genomic_DNA"/>
</dbReference>
<dbReference type="PROSITE" id="PS50879">
    <property type="entry name" value="RNASE_H_1"/>
    <property type="match status" value="1"/>
</dbReference>
<dbReference type="Gene3D" id="3.30.420.10">
    <property type="entry name" value="Ribonuclease H-like superfamily/Ribonuclease H"/>
    <property type="match status" value="1"/>
</dbReference>
<organism evidence="2">
    <name type="scientific">Podoviridae sp. ctZ5d16</name>
    <dbReference type="NCBI Taxonomy" id="2825257"/>
    <lineage>
        <taxon>Viruses</taxon>
        <taxon>Duplodnaviria</taxon>
        <taxon>Heunggongvirae</taxon>
        <taxon>Uroviricota</taxon>
        <taxon>Caudoviricetes</taxon>
    </lineage>
</organism>
<evidence type="ECO:0000259" key="1">
    <source>
        <dbReference type="PROSITE" id="PS50879"/>
    </source>
</evidence>
<feature type="domain" description="RNase H type-1" evidence="1">
    <location>
        <begin position="4"/>
        <end position="119"/>
    </location>
</feature>
<protein>
    <submittedName>
        <fullName evidence="2">Ribonuclease H</fullName>
    </submittedName>
</protein>
<dbReference type="InterPro" id="IPR036397">
    <property type="entry name" value="RNaseH_sf"/>
</dbReference>
<reference evidence="2" key="1">
    <citation type="journal article" date="2021" name="Proc. Natl. Acad. Sci. U.S.A.">
        <title>A Catalog of Tens of Thousands of Viruses from Human Metagenomes Reveals Hidden Associations with Chronic Diseases.</title>
        <authorList>
            <person name="Tisza M.J."/>
            <person name="Buck C.B."/>
        </authorList>
    </citation>
    <scope>NUCLEOTIDE SEQUENCE</scope>
    <source>
        <strain evidence="2">CtZ5d16</strain>
    </source>
</reference>
<evidence type="ECO:0000313" key="2">
    <source>
        <dbReference type="EMBL" id="DAE15482.1"/>
    </source>
</evidence>
<dbReference type="SUPFAM" id="SSF53098">
    <property type="entry name" value="Ribonuclease H-like"/>
    <property type="match status" value="1"/>
</dbReference>
<dbReference type="GO" id="GO:0004523">
    <property type="term" value="F:RNA-DNA hybrid ribonuclease activity"/>
    <property type="evidence" value="ECO:0007669"/>
    <property type="project" value="InterPro"/>
</dbReference>
<dbReference type="InterPro" id="IPR002156">
    <property type="entry name" value="RNaseH_domain"/>
</dbReference>
<proteinExistence type="predicted"/>
<sequence>MYSVDLKSLVYESGATATLKFLDGRGKLHTKSVTVKREAKESKYHMELSAIHKALENLNTRCVLNIQPMQLRIRNEINMGWPEQWKKNNWTNAKGKKCQEQELWSLILKDLEKHTYRAS</sequence>
<dbReference type="InterPro" id="IPR012337">
    <property type="entry name" value="RNaseH-like_sf"/>
</dbReference>